<evidence type="ECO:0000313" key="2">
    <source>
        <dbReference type="Proteomes" id="UP001164761"/>
    </source>
</evidence>
<protein>
    <submittedName>
        <fullName evidence="1">Uncharacterized protein</fullName>
    </submittedName>
</protein>
<keyword evidence="2" id="KW-1185">Reference proteome</keyword>
<accession>A0ABY6ZIX5</accession>
<reference evidence="1" key="1">
    <citation type="submission" date="2022-08" db="EMBL/GenBank/DDBJ databases">
        <title>Alicyclobacillus fastidiosus DSM 17978, complete genome.</title>
        <authorList>
            <person name="Wang Q."/>
            <person name="Cai R."/>
            <person name="Wang Z."/>
        </authorList>
    </citation>
    <scope>NUCLEOTIDE SEQUENCE</scope>
    <source>
        <strain evidence="1">DSM 17978</strain>
    </source>
</reference>
<proteinExistence type="predicted"/>
<organism evidence="1 2">
    <name type="scientific">Alicyclobacillus fastidiosus</name>
    <dbReference type="NCBI Taxonomy" id="392011"/>
    <lineage>
        <taxon>Bacteria</taxon>
        <taxon>Bacillati</taxon>
        <taxon>Bacillota</taxon>
        <taxon>Bacilli</taxon>
        <taxon>Bacillales</taxon>
        <taxon>Alicyclobacillaceae</taxon>
        <taxon>Alicyclobacillus</taxon>
    </lineage>
</organism>
<evidence type="ECO:0000313" key="1">
    <source>
        <dbReference type="EMBL" id="WAH42819.1"/>
    </source>
</evidence>
<gene>
    <name evidence="1" type="ORF">NZD89_05145</name>
</gene>
<sequence>MYRRVNQVVIYHDDATSTAEDKANWFLKDIHRNELVQIQHFTEFTKEPHGVPKMSIMIVYRTAIKDE</sequence>
<name>A0ABY6ZIX5_9BACL</name>
<dbReference type="Proteomes" id="UP001164761">
    <property type="component" value="Chromosome"/>
</dbReference>
<dbReference type="RefSeq" id="WP_268006694.1">
    <property type="nucleotide sequence ID" value="NZ_BSUT01000001.1"/>
</dbReference>
<dbReference type="EMBL" id="CP104067">
    <property type="protein sequence ID" value="WAH42819.1"/>
    <property type="molecule type" value="Genomic_DNA"/>
</dbReference>